<accession>A0A1G7UBE5</accession>
<sequence length="131" mass="14532">MFKALITTTVMSFAPLVAVADEMTDVISDQLQAFQKRDVGTAWDYASPMIQGQFVDPRSFAHIVEQGYGPIWNNATVRFGIAMAKEGRVRQTVIVTDQTGQTQGYEYDMIETDAGWKVNGVRPIDLPDIAV</sequence>
<organism evidence="2 3">
    <name type="scientific">Celeribacter baekdonensis</name>
    <dbReference type="NCBI Taxonomy" id="875171"/>
    <lineage>
        <taxon>Bacteria</taxon>
        <taxon>Pseudomonadati</taxon>
        <taxon>Pseudomonadota</taxon>
        <taxon>Alphaproteobacteria</taxon>
        <taxon>Rhodobacterales</taxon>
        <taxon>Roseobacteraceae</taxon>
        <taxon>Celeribacter</taxon>
    </lineage>
</organism>
<protein>
    <recommendedName>
        <fullName evidence="4">DUF4864 domain-containing protein</fullName>
    </recommendedName>
</protein>
<feature type="chain" id="PRO_5010237966" description="DUF4864 domain-containing protein" evidence="1">
    <location>
        <begin position="21"/>
        <end position="131"/>
    </location>
</feature>
<dbReference type="InterPro" id="IPR032347">
    <property type="entry name" value="DUF4864"/>
</dbReference>
<dbReference type="RefSeq" id="WP_074647376.1">
    <property type="nucleotide sequence ID" value="NZ_FNBL01000021.1"/>
</dbReference>
<feature type="signal peptide" evidence="1">
    <location>
        <begin position="1"/>
        <end position="20"/>
    </location>
</feature>
<dbReference type="Pfam" id="PF16156">
    <property type="entry name" value="DUF4864"/>
    <property type="match status" value="1"/>
</dbReference>
<reference evidence="2 3" key="1">
    <citation type="submission" date="2016-10" db="EMBL/GenBank/DDBJ databases">
        <authorList>
            <person name="de Groot N.N."/>
        </authorList>
    </citation>
    <scope>NUCLEOTIDE SEQUENCE [LARGE SCALE GENOMIC DNA]</scope>
    <source>
        <strain evidence="2 3">DSM 27375</strain>
    </source>
</reference>
<proteinExistence type="predicted"/>
<evidence type="ECO:0000313" key="2">
    <source>
        <dbReference type="EMBL" id="SDG44698.1"/>
    </source>
</evidence>
<keyword evidence="1" id="KW-0732">Signal</keyword>
<evidence type="ECO:0008006" key="4">
    <source>
        <dbReference type="Google" id="ProtNLM"/>
    </source>
</evidence>
<dbReference type="Proteomes" id="UP000182284">
    <property type="component" value="Unassembled WGS sequence"/>
</dbReference>
<dbReference type="EMBL" id="FNBL01000021">
    <property type="protein sequence ID" value="SDG44698.1"/>
    <property type="molecule type" value="Genomic_DNA"/>
</dbReference>
<dbReference type="AlphaFoldDB" id="A0A1G7UBE5"/>
<evidence type="ECO:0000313" key="3">
    <source>
        <dbReference type="Proteomes" id="UP000182284"/>
    </source>
</evidence>
<gene>
    <name evidence="2" type="ORF">SAMN04488117_12114</name>
</gene>
<evidence type="ECO:0000256" key="1">
    <source>
        <dbReference type="SAM" id="SignalP"/>
    </source>
</evidence>
<name>A0A1G7UBE5_9RHOB</name>